<sequence>MEKGQRAVGQSKRRQKYTRNAWFVLSLAPSWKPAVDRLTAINVRDESSSVAAGLDAKDVRIAKFGVPMSVGLHRQVQAWESRRGKEEGQYKSLRLTKVRYQNLEAGLRQLQSSLDLALRHIEASSQDPDIDVVVDVEAHDDELDAILIQAASEIETCLSGTGKETRPLKVGSEILPDPFTPPSSFAVDDILTPSHITSIPTIFPFSRMETCELIEYFRFEGERFYPFIQFDSLLVLAGTIIDPSVNTFDPAIGTGTTEWDDKLDDRNLDLLWLVVACALASKVNRETEVSRNLLSIASERLTTKMSGPTFDVKDIAIATLLCDETVLAWRKISTAAKMCQELGLHKSLDGKPSWVSKMFWCIYVLDRRFSFMINFPFTLHDEDMDHRILEYDRSSYYLSSLIEYVRIAARFVPRMPKLGSNYILMEPSTCISLDIETDKWALSTSMNRPLSYNLDHLDLTNSAPGDQFNEAWVAVCKNQLKIGLYKHYLFSSDNVCQNPHLSHKAVSSASDTIRSCSELRRATPMYELQAVNFNFFVLSAVAALYLAVRHAPLQFSNAPRDIFTGLQILKACCTSGTGSEHLCQKVSTLENAMKRLGYDPLGIGPQLILHEISSNIKTPDSTSSGWKEETEIQNELTPRSESFSSFLSQMMAAESIEWTADHPFPQPQGINAWDNRQWTHSPPI</sequence>
<dbReference type="Proteomes" id="UP000184330">
    <property type="component" value="Unassembled WGS sequence"/>
</dbReference>
<dbReference type="PANTHER" id="PTHR46910">
    <property type="entry name" value="TRANSCRIPTION FACTOR PDR1"/>
    <property type="match status" value="1"/>
</dbReference>
<evidence type="ECO:0000313" key="5">
    <source>
        <dbReference type="Proteomes" id="UP000184330"/>
    </source>
</evidence>
<feature type="domain" description="Xylanolytic transcriptional activator regulatory" evidence="3">
    <location>
        <begin position="328"/>
        <end position="395"/>
    </location>
</feature>
<dbReference type="GO" id="GO:0003677">
    <property type="term" value="F:DNA binding"/>
    <property type="evidence" value="ECO:0007669"/>
    <property type="project" value="InterPro"/>
</dbReference>
<dbReference type="GO" id="GO:0006351">
    <property type="term" value="P:DNA-templated transcription"/>
    <property type="evidence" value="ECO:0007669"/>
    <property type="project" value="InterPro"/>
</dbReference>
<feature type="region of interest" description="Disordered" evidence="2">
    <location>
        <begin position="617"/>
        <end position="638"/>
    </location>
</feature>
<dbReference type="InterPro" id="IPR050987">
    <property type="entry name" value="AtrR-like"/>
</dbReference>
<dbReference type="AlphaFoldDB" id="A0A1L7XA32"/>
<dbReference type="OrthoDB" id="39175at2759"/>
<dbReference type="GO" id="GO:0008270">
    <property type="term" value="F:zinc ion binding"/>
    <property type="evidence" value="ECO:0007669"/>
    <property type="project" value="InterPro"/>
</dbReference>
<dbReference type="GO" id="GO:0003700">
    <property type="term" value="F:DNA-binding transcription factor activity"/>
    <property type="evidence" value="ECO:0007669"/>
    <property type="project" value="InterPro"/>
</dbReference>
<proteinExistence type="predicted"/>
<feature type="region of interest" description="Disordered" evidence="2">
    <location>
        <begin position="661"/>
        <end position="684"/>
    </location>
</feature>
<organism evidence="4 5">
    <name type="scientific">Phialocephala subalpina</name>
    <dbReference type="NCBI Taxonomy" id="576137"/>
    <lineage>
        <taxon>Eukaryota</taxon>
        <taxon>Fungi</taxon>
        <taxon>Dikarya</taxon>
        <taxon>Ascomycota</taxon>
        <taxon>Pezizomycotina</taxon>
        <taxon>Leotiomycetes</taxon>
        <taxon>Helotiales</taxon>
        <taxon>Mollisiaceae</taxon>
        <taxon>Phialocephala</taxon>
        <taxon>Phialocephala fortinii species complex</taxon>
    </lineage>
</organism>
<evidence type="ECO:0000256" key="2">
    <source>
        <dbReference type="SAM" id="MobiDB-lite"/>
    </source>
</evidence>
<evidence type="ECO:0000256" key="1">
    <source>
        <dbReference type="ARBA" id="ARBA00023242"/>
    </source>
</evidence>
<dbReference type="EMBL" id="FJOG01000019">
    <property type="protein sequence ID" value="CZR61879.1"/>
    <property type="molecule type" value="Genomic_DNA"/>
</dbReference>
<dbReference type="PANTHER" id="PTHR46910:SF13">
    <property type="entry name" value="SPECIFIC TRANSCRIPTION FACTOR, PUTATIVE (AFU_ORTHOLOGUE AFUA_4G06190)-RELATED"/>
    <property type="match status" value="1"/>
</dbReference>
<reference evidence="4 5" key="1">
    <citation type="submission" date="2016-03" db="EMBL/GenBank/DDBJ databases">
        <authorList>
            <person name="Ploux O."/>
        </authorList>
    </citation>
    <scope>NUCLEOTIDE SEQUENCE [LARGE SCALE GENOMIC DNA]</scope>
    <source>
        <strain evidence="4 5">UAMH 11012</strain>
    </source>
</reference>
<dbReference type="InterPro" id="IPR007219">
    <property type="entry name" value="XnlR_reg_dom"/>
</dbReference>
<protein>
    <recommendedName>
        <fullName evidence="3">Xylanolytic transcriptional activator regulatory domain-containing protein</fullName>
    </recommendedName>
</protein>
<evidence type="ECO:0000313" key="4">
    <source>
        <dbReference type="EMBL" id="CZR61879.1"/>
    </source>
</evidence>
<gene>
    <name evidence="4" type="ORF">PAC_11776</name>
</gene>
<dbReference type="Pfam" id="PF04082">
    <property type="entry name" value="Fungal_trans"/>
    <property type="match status" value="1"/>
</dbReference>
<evidence type="ECO:0000259" key="3">
    <source>
        <dbReference type="SMART" id="SM00906"/>
    </source>
</evidence>
<dbReference type="CDD" id="cd12148">
    <property type="entry name" value="fungal_TF_MHR"/>
    <property type="match status" value="1"/>
</dbReference>
<accession>A0A1L7XA32</accession>
<name>A0A1L7XA32_9HELO</name>
<feature type="compositionally biased region" description="Polar residues" evidence="2">
    <location>
        <begin position="674"/>
        <end position="684"/>
    </location>
</feature>
<keyword evidence="1" id="KW-0539">Nucleus</keyword>
<dbReference type="SMART" id="SM00906">
    <property type="entry name" value="Fungal_trans"/>
    <property type="match status" value="1"/>
</dbReference>
<keyword evidence="5" id="KW-1185">Reference proteome</keyword>